<evidence type="ECO:0000313" key="2">
    <source>
        <dbReference type="Proteomes" id="UP000192223"/>
    </source>
</evidence>
<evidence type="ECO:0000313" key="3">
    <source>
        <dbReference type="RefSeq" id="XP_025835994.1"/>
    </source>
</evidence>
<gene>
    <name evidence="3" type="primary">LOC112906302</name>
</gene>
<dbReference type="PANTHER" id="PTHR31511">
    <property type="entry name" value="PROTEIN CBG23764"/>
    <property type="match status" value="1"/>
</dbReference>
<feature type="domain" description="Reverse transcriptase" evidence="1">
    <location>
        <begin position="518"/>
        <end position="575"/>
    </location>
</feature>
<dbReference type="FunFam" id="3.30.70.270:FF:000003">
    <property type="entry name" value="Transposon Ty3-G Gag-Pol polyprotein"/>
    <property type="match status" value="1"/>
</dbReference>
<dbReference type="InParanoid" id="A0A7F5RJ10"/>
<proteinExistence type="predicted"/>
<organism evidence="2 3">
    <name type="scientific">Agrilus planipennis</name>
    <name type="common">Emerald ash borer</name>
    <name type="synonym">Agrilus marcopoli</name>
    <dbReference type="NCBI Taxonomy" id="224129"/>
    <lineage>
        <taxon>Eukaryota</taxon>
        <taxon>Metazoa</taxon>
        <taxon>Ecdysozoa</taxon>
        <taxon>Arthropoda</taxon>
        <taxon>Hexapoda</taxon>
        <taxon>Insecta</taxon>
        <taxon>Pterygota</taxon>
        <taxon>Neoptera</taxon>
        <taxon>Endopterygota</taxon>
        <taxon>Coleoptera</taxon>
        <taxon>Polyphaga</taxon>
        <taxon>Elateriformia</taxon>
        <taxon>Buprestoidea</taxon>
        <taxon>Buprestidae</taxon>
        <taxon>Agrilinae</taxon>
        <taxon>Agrilus</taxon>
    </lineage>
</organism>
<dbReference type="InterPro" id="IPR043128">
    <property type="entry name" value="Rev_trsase/Diguanyl_cyclase"/>
</dbReference>
<dbReference type="SUPFAM" id="SSF56672">
    <property type="entry name" value="DNA/RNA polymerases"/>
    <property type="match status" value="1"/>
</dbReference>
<evidence type="ECO:0000259" key="1">
    <source>
        <dbReference type="Pfam" id="PF00078"/>
    </source>
</evidence>
<dbReference type="SUPFAM" id="SSF53098">
    <property type="entry name" value="Ribonuclease H-like"/>
    <property type="match status" value="1"/>
</dbReference>
<dbReference type="GeneID" id="112906302"/>
<dbReference type="GO" id="GO:0071897">
    <property type="term" value="P:DNA biosynthetic process"/>
    <property type="evidence" value="ECO:0007669"/>
    <property type="project" value="UniProtKB-ARBA"/>
</dbReference>
<accession>A0A7F5RJ10</accession>
<dbReference type="Pfam" id="PF00078">
    <property type="entry name" value="RVT_1"/>
    <property type="match status" value="1"/>
</dbReference>
<dbReference type="InterPro" id="IPR000477">
    <property type="entry name" value="RT_dom"/>
</dbReference>
<protein>
    <submittedName>
        <fullName evidence="3">Uncharacterized protein LOC112906302</fullName>
    </submittedName>
</protein>
<dbReference type="GO" id="GO:0042575">
    <property type="term" value="C:DNA polymerase complex"/>
    <property type="evidence" value="ECO:0007669"/>
    <property type="project" value="UniProtKB-ARBA"/>
</dbReference>
<dbReference type="KEGG" id="apln:112906302"/>
<keyword evidence="2" id="KW-1185">Reference proteome</keyword>
<reference evidence="3" key="1">
    <citation type="submission" date="2025-08" db="UniProtKB">
        <authorList>
            <consortium name="RefSeq"/>
        </authorList>
    </citation>
    <scope>IDENTIFICATION</scope>
    <source>
        <tissue evidence="3">Entire body</tissue>
    </source>
</reference>
<dbReference type="InterPro" id="IPR012337">
    <property type="entry name" value="RNaseH-like_sf"/>
</dbReference>
<dbReference type="PANTHER" id="PTHR31511:SF12">
    <property type="entry name" value="RHO TERMINATION FACTOR N-TERMINAL DOMAIN-CONTAINING PROTEIN"/>
    <property type="match status" value="1"/>
</dbReference>
<dbReference type="OrthoDB" id="6602337at2759"/>
<sequence>MKNILKTMINVKINLELCCIFIQPTKEETFPKYFATPNVTVSRFDNIPQNLTLLLEKILKKIEDYQESGSGLALYSIEHLLVCISKYSPIGGGGGGGGSRNSFLELPDQVPWKKNVLNIRNDDRRCFVWCLMAHLFPATNKPELVSSYPQELHSFFNLQGIDMPVKIANIPKFERQNPQFSINVFCLDSKNNKIGGPIYHTKCVKEHHVNLLYLQKKIKAHYCLILNLSTLVNKQKNKSHHRIEVCDRCLNYFYSIEKYELHQQDCKLFDSVRVIVPDKSKAVLKFKNYRAMLRKPFVIYCDFECFTMPISHTKPNPLSSYAYNYQQHVAYSVGYYTVCSFNAVYNKFDLFRGANPAGWFVSQLKAESQRIYNILSSESSHSLIPLNEEELEQHKLTNECPNCSLSFSNTNPKVKHHCHYTGKYIASICNNCNLQIKKNFEVKVVFHNLNYDLHCFFQELAAQANVKLIPSTAEKYISLSVYFGLVRLVFIDSFRFLPDSLDNLVKILSNDKLTHRGLEFVFVYIDDVIVMSENHEQHQDQLEQVFHRLRENKLVINVSKCVFGQEQVQYLGYTINQDGYQPPTERIKANTNYKQPETIQELRRFLGIGSSLDLKVLHRSGHLSASSLVLKALHQSVHLSESPQALKALLRFGYLSESSEALKALLRLGLLYENSPALKALLHLGHLSENFSTVQALVRLDHLSQSLQRNTIRQGMTYAEATSKEVNPSCVSDKGGQYIQTIDSTQSMFHNLNYRDKLLETMEKYTQYDIPEVAQLCIKITATVLNLSLSNTAVSQKCMAFVRQIIQAIALHG</sequence>
<dbReference type="InterPro" id="IPR043502">
    <property type="entry name" value="DNA/RNA_pol_sf"/>
</dbReference>
<name>A0A7F5RJ10_AGRPL</name>
<dbReference type="AlphaFoldDB" id="A0A7F5RJ10"/>
<dbReference type="RefSeq" id="XP_025835994.1">
    <property type="nucleotide sequence ID" value="XM_025980209.1"/>
</dbReference>
<dbReference type="Gene3D" id="3.30.70.270">
    <property type="match status" value="1"/>
</dbReference>
<dbReference type="Proteomes" id="UP000192223">
    <property type="component" value="Unplaced"/>
</dbReference>